<dbReference type="PANTHER" id="PTHR11070">
    <property type="entry name" value="UVRD / RECB / PCRA DNA HELICASE FAMILY MEMBER"/>
    <property type="match status" value="1"/>
</dbReference>
<dbReference type="STRING" id="395493.BegalDRAFT_0662"/>
<dbReference type="InterPro" id="IPR000212">
    <property type="entry name" value="DNA_helicase_UvrD/REP"/>
</dbReference>
<keyword evidence="2 15" id="KW-0479">Metal-binding</keyword>
<evidence type="ECO:0000256" key="13">
    <source>
        <dbReference type="ARBA" id="ARBA00034617"/>
    </source>
</evidence>
<evidence type="ECO:0000256" key="16">
    <source>
        <dbReference type="PROSITE-ProRule" id="PRU00560"/>
    </source>
</evidence>
<comment type="catalytic activity">
    <reaction evidence="13 15">
        <text>Couples ATP hydrolysis with the unwinding of duplex DNA by translocating in the 3'-5' direction.</text>
        <dbReference type="EC" id="5.6.2.4"/>
    </reaction>
</comment>
<keyword evidence="12 15" id="KW-0413">Isomerase</keyword>
<gene>
    <name evidence="15" type="primary">recB</name>
    <name evidence="21" type="ORF">BegalDRAFT_0662</name>
</gene>
<feature type="region of interest" description="Disordered" evidence="18">
    <location>
        <begin position="520"/>
        <end position="550"/>
    </location>
</feature>
<evidence type="ECO:0000313" key="22">
    <source>
        <dbReference type="Proteomes" id="UP000005744"/>
    </source>
</evidence>
<evidence type="ECO:0000256" key="10">
    <source>
        <dbReference type="ARBA" id="ARBA00023125"/>
    </source>
</evidence>
<keyword evidence="22" id="KW-1185">Reference proteome</keyword>
<keyword evidence="5 15" id="KW-0378">Hydrolase</keyword>
<dbReference type="InterPro" id="IPR014017">
    <property type="entry name" value="DNA_helicase_UvrD-like_C"/>
</dbReference>
<evidence type="ECO:0000256" key="18">
    <source>
        <dbReference type="SAM" id="MobiDB-lite"/>
    </source>
</evidence>
<dbReference type="InterPro" id="IPR004586">
    <property type="entry name" value="RecB"/>
</dbReference>
<dbReference type="Proteomes" id="UP000005744">
    <property type="component" value="Unassembled WGS sequence"/>
</dbReference>
<evidence type="ECO:0000256" key="14">
    <source>
        <dbReference type="ARBA" id="ARBA00048988"/>
    </source>
</evidence>
<comment type="domain">
    <text evidence="15">The C-terminal domain has nuclease activity and interacts with RecD. It interacts with RecA, facilitating its loading onto ssDNA.</text>
</comment>
<dbReference type="InterPro" id="IPR011335">
    <property type="entry name" value="Restrct_endonuc-II-like"/>
</dbReference>
<comment type="similarity">
    <text evidence="15">Belongs to the helicase family. UvrD subfamily.</text>
</comment>
<comment type="miscellaneous">
    <text evidence="15">In the RecBCD complex, RecB has a slow 3'-5' helicase, an exonuclease activity and loads RecA onto ssDNA, RecD has a fast 5'-3' helicase activity, while RecC stimulates the ATPase and processivity of the RecB helicase and contributes to recognition of the Chi site.</text>
</comment>
<feature type="coiled-coil region" evidence="17">
    <location>
        <begin position="746"/>
        <end position="775"/>
    </location>
</feature>
<dbReference type="EC" id="3.1.11.5" evidence="15"/>
<dbReference type="AlphaFoldDB" id="I3CD81"/>
<dbReference type="GO" id="GO:0016887">
    <property type="term" value="F:ATP hydrolysis activity"/>
    <property type="evidence" value="ECO:0007669"/>
    <property type="project" value="RHEA"/>
</dbReference>
<dbReference type="PROSITE" id="PS51198">
    <property type="entry name" value="UVRD_HELICASE_ATP_BIND"/>
    <property type="match status" value="1"/>
</dbReference>
<dbReference type="SUPFAM" id="SSF52980">
    <property type="entry name" value="Restriction endonuclease-like"/>
    <property type="match status" value="1"/>
</dbReference>
<organism evidence="21 22">
    <name type="scientific">Beggiatoa alba B18LD</name>
    <dbReference type="NCBI Taxonomy" id="395493"/>
    <lineage>
        <taxon>Bacteria</taxon>
        <taxon>Pseudomonadati</taxon>
        <taxon>Pseudomonadota</taxon>
        <taxon>Gammaproteobacteria</taxon>
        <taxon>Thiotrichales</taxon>
        <taxon>Thiotrichaceae</taxon>
        <taxon>Beggiatoa</taxon>
    </lineage>
</organism>
<feature type="region of interest" description="Nuclease activity, interacts with RecD and RecA" evidence="15">
    <location>
        <begin position="960"/>
        <end position="1240"/>
    </location>
</feature>
<comment type="function">
    <text evidence="15">A helicase/nuclease that prepares dsDNA breaks (DSB) for recombinational DNA repair. Binds to DSBs and unwinds DNA via a highly rapid and processive ATP-dependent bidirectional helicase activity. Unwinds dsDNA until it encounters a Chi (crossover hotspot instigator) sequence from the 3' direction. Cuts ssDNA a few nucleotides 3' to the Chi site. The properties and activities of the enzyme are changed at Chi. The Chi-altered holoenzyme produces a long 3'-ssDNA overhang and facilitates RecA-binding to the ssDNA for homologous DNA recombination and repair. Holoenzyme degrades any linearized DNA that is unable to undergo homologous recombination. In the holoenzyme this subunit contributes ATPase, 3'-5' helicase, exonuclease activity and loads RecA onto ssDNA.</text>
</comment>
<dbReference type="GO" id="GO:0009338">
    <property type="term" value="C:exodeoxyribonuclease V complex"/>
    <property type="evidence" value="ECO:0007669"/>
    <property type="project" value="TreeGrafter"/>
</dbReference>
<dbReference type="SUPFAM" id="SSF52540">
    <property type="entry name" value="P-loop containing nucleoside triphosphate hydrolases"/>
    <property type="match status" value="1"/>
</dbReference>
<name>I3CD81_9GAMM</name>
<comment type="catalytic activity">
    <reaction evidence="14 15">
        <text>ATP + H2O = ADP + phosphate + H(+)</text>
        <dbReference type="Rhea" id="RHEA:13065"/>
        <dbReference type="ChEBI" id="CHEBI:15377"/>
        <dbReference type="ChEBI" id="CHEBI:15378"/>
        <dbReference type="ChEBI" id="CHEBI:30616"/>
        <dbReference type="ChEBI" id="CHEBI:43474"/>
        <dbReference type="ChEBI" id="CHEBI:456216"/>
        <dbReference type="EC" id="5.6.2.4"/>
    </reaction>
</comment>
<dbReference type="InterPro" id="IPR014016">
    <property type="entry name" value="UvrD-like_ATP-bd"/>
</dbReference>
<keyword evidence="3 15" id="KW-0547">Nucleotide-binding</keyword>
<evidence type="ECO:0000256" key="12">
    <source>
        <dbReference type="ARBA" id="ARBA00023235"/>
    </source>
</evidence>
<proteinExistence type="inferred from homology"/>
<feature type="compositionally biased region" description="Basic and acidic residues" evidence="18">
    <location>
        <begin position="533"/>
        <end position="547"/>
    </location>
</feature>
<dbReference type="NCBIfam" id="TIGR00609">
    <property type="entry name" value="recB"/>
    <property type="match status" value="1"/>
</dbReference>
<dbReference type="CDD" id="cd22352">
    <property type="entry name" value="RecB_C-like"/>
    <property type="match status" value="1"/>
</dbReference>
<keyword evidence="7 15" id="KW-0269">Exonuclease</keyword>
<evidence type="ECO:0000256" key="15">
    <source>
        <dbReference type="HAMAP-Rule" id="MF_01485"/>
    </source>
</evidence>
<comment type="catalytic activity">
    <reaction evidence="15">
        <text>Exonucleolytic cleavage (in the presence of ATP) in either 5'- to 3'- or 3'- to 5'-direction to yield 5'-phosphooligonucleotides.</text>
        <dbReference type="EC" id="3.1.11.5"/>
    </reaction>
</comment>
<keyword evidence="6 15" id="KW-0347">Helicase</keyword>
<feature type="domain" description="UvrD-like helicase C-terminal" evidence="20">
    <location>
        <begin position="516"/>
        <end position="786"/>
    </location>
</feature>
<dbReference type="GO" id="GO:0005829">
    <property type="term" value="C:cytosol"/>
    <property type="evidence" value="ECO:0007669"/>
    <property type="project" value="TreeGrafter"/>
</dbReference>
<feature type="domain" description="UvrD-like helicase ATP-binding" evidence="19">
    <location>
        <begin position="2"/>
        <end position="459"/>
    </location>
</feature>
<comment type="domain">
    <text evidence="15">The N-terminal DNA-binding domain is a ssDNA-dependent ATPase and has ATP-dependent 3'-5' helicase function. This domain interacts with RecC.</text>
</comment>
<dbReference type="OrthoDB" id="9810135at2"/>
<evidence type="ECO:0000256" key="5">
    <source>
        <dbReference type="ARBA" id="ARBA00022801"/>
    </source>
</evidence>
<feature type="binding site" evidence="15">
    <location>
        <position position="1146"/>
    </location>
    <ligand>
        <name>Mg(2+)</name>
        <dbReference type="ChEBI" id="CHEBI:18420"/>
    </ligand>
</feature>
<dbReference type="EC" id="5.6.2.4" evidence="15"/>
<dbReference type="Gene3D" id="1.10.486.10">
    <property type="entry name" value="PCRA, domain 4"/>
    <property type="match status" value="1"/>
</dbReference>
<evidence type="ECO:0000256" key="8">
    <source>
        <dbReference type="ARBA" id="ARBA00022840"/>
    </source>
</evidence>
<evidence type="ECO:0000256" key="1">
    <source>
        <dbReference type="ARBA" id="ARBA00022722"/>
    </source>
</evidence>
<feature type="binding site" evidence="15">
    <location>
        <position position="1016"/>
    </location>
    <ligand>
        <name>Mg(2+)</name>
        <dbReference type="ChEBI" id="CHEBI:18420"/>
    </ligand>
</feature>
<dbReference type="Gene3D" id="1.10.3170.10">
    <property type="entry name" value="Recbcd, chain B, domain 2"/>
    <property type="match status" value="1"/>
</dbReference>
<protein>
    <recommendedName>
        <fullName evidence="15">RecBCD enzyme subunit RecB</fullName>
        <ecNumber evidence="15">3.1.11.5</ecNumber>
        <ecNumber evidence="15">5.6.2.4</ecNumber>
    </recommendedName>
    <alternativeName>
        <fullName evidence="15">DNA 3'-5' helicase subunit RecB</fullName>
    </alternativeName>
    <alternativeName>
        <fullName evidence="15">Exonuclease V subunit RecB</fullName>
        <shortName evidence="15">ExoV subunit RecB</shortName>
    </alternativeName>
    <alternativeName>
        <fullName evidence="15">Helicase/nuclease RecBCD subunit RecB</fullName>
    </alternativeName>
</protein>
<evidence type="ECO:0000256" key="6">
    <source>
        <dbReference type="ARBA" id="ARBA00022806"/>
    </source>
</evidence>
<dbReference type="GO" id="GO:0005524">
    <property type="term" value="F:ATP binding"/>
    <property type="evidence" value="ECO:0007669"/>
    <property type="project" value="UniProtKB-UniRule"/>
</dbReference>
<dbReference type="Pfam" id="PF00580">
    <property type="entry name" value="UvrD-helicase"/>
    <property type="match status" value="1"/>
</dbReference>
<evidence type="ECO:0000256" key="7">
    <source>
        <dbReference type="ARBA" id="ARBA00022839"/>
    </source>
</evidence>
<dbReference type="GO" id="GO:0000287">
    <property type="term" value="F:magnesium ion binding"/>
    <property type="evidence" value="ECO:0007669"/>
    <property type="project" value="UniProtKB-UniRule"/>
</dbReference>
<comment type="subunit">
    <text evidence="15">Heterotrimer of RecB, RecC and RecD. All subunits contribute to DNA-binding. Interacts with RecA.</text>
</comment>
<dbReference type="GO" id="GO:0000724">
    <property type="term" value="P:double-strand break repair via homologous recombination"/>
    <property type="evidence" value="ECO:0007669"/>
    <property type="project" value="UniProtKB-UniRule"/>
</dbReference>
<dbReference type="PANTHER" id="PTHR11070:SF23">
    <property type="entry name" value="RECBCD ENZYME SUBUNIT RECB"/>
    <property type="match status" value="1"/>
</dbReference>
<keyword evidence="9 15" id="KW-0460">Magnesium</keyword>
<dbReference type="HOGENOM" id="CLU_001114_6_1_6"/>
<accession>I3CD81</accession>
<dbReference type="GO" id="GO:0003677">
    <property type="term" value="F:DNA binding"/>
    <property type="evidence" value="ECO:0007669"/>
    <property type="project" value="UniProtKB-UniRule"/>
</dbReference>
<dbReference type="PROSITE" id="PS51217">
    <property type="entry name" value="UVRD_HELICASE_CTER"/>
    <property type="match status" value="1"/>
</dbReference>
<comment type="cofactor">
    <cofactor evidence="15">
        <name>Mg(2+)</name>
        <dbReference type="ChEBI" id="CHEBI:18420"/>
    </cofactor>
    <text evidence="15">Binds 1 Mg(2+) ion per subunit.</text>
</comment>
<dbReference type="GO" id="GO:0008854">
    <property type="term" value="F:exodeoxyribonuclease V activity"/>
    <property type="evidence" value="ECO:0007669"/>
    <property type="project" value="UniProtKB-EC"/>
</dbReference>
<dbReference type="GO" id="GO:0043138">
    <property type="term" value="F:3'-5' DNA helicase activity"/>
    <property type="evidence" value="ECO:0007669"/>
    <property type="project" value="UniProtKB-UniRule"/>
</dbReference>
<dbReference type="eggNOG" id="COG1074">
    <property type="taxonomic scope" value="Bacteria"/>
</dbReference>
<evidence type="ECO:0000256" key="17">
    <source>
        <dbReference type="SAM" id="Coils"/>
    </source>
</evidence>
<evidence type="ECO:0000256" key="3">
    <source>
        <dbReference type="ARBA" id="ARBA00022741"/>
    </source>
</evidence>
<keyword evidence="17" id="KW-0175">Coiled coil</keyword>
<sequence length="1240" mass="142661">MSHTHLKLDPLTVPLTATNLIEASAGTGKTHTITILFLRLLLEKKLAINQILVVTFTEAATKELRDRIRKRIRDTLNIFQKKQAGEPIEANEITDSLLITCQANLGEASERLRHALRGFDEAAIFTIHGFCRQILRDNAFESGMLFDTELLTDQRLLIQEIVEDFWRQHFYIAKPLFISYLQAKKLKEPKDLLKTIDNGKHIGQPHLKVIPELNAVIDLDKAEESYLKAFHVAKSCWEKNQAEIQDLLVNNNSLSNSQYKRENIPTWCEALSGFFCYDKLNLNLPEKFEKFTPDALKKGTNKNGTTPQHEFFNNAENLQLAHQQLSQQYNDYLLTLKTKLFTVVETKLNKKKRLKNVQSFDDLLTNLAKTLATDTGENLATRIRHQFPAALIDEFQDTDPTQYSIFNRIYNDDTNSILFLIGDPKQAIYGFRGADIFAYIEAAQQVKNRYTLQTNWRSTAPLVTAINSLFIQRPNPFIFEKIGFSAVDASPKLADKPLLINEQETAPLHIWFTYPKPADNAENTDIETPSQKPESKKKSGSKKDNDSPKVLTKEWANNYIPNAVGAEIIDLLNQSLAGKARIGDRPIEASDIAILVRTNGQAQEIQKKFSQLGLQSVLYSQESVFKSPEALQIERLLLAIAEPTRETLIKAALTTDLLGFTGDALYILLNDERQWQKRLKTLFSYHLAWQTQGFIQMFRHFLVMEKVPERLLSHADGERRLTNVLHLAEILQKAVMQEKLGLTGLCNWLTKQRELAEEEKSNEEQQLRLESDEQLIKIITIHKSKGLEYPIIFCPYIWDGKIFNKKSSQILFHAPNDLSQRILDLGSTEQENNRLYATREEMAENLRLFYVAVTRAAYRCYLIWGAINDADTSPLAHLLYDDITQQIKISDKSDKSENNSWLKEPFDLNLRQPLEQLAKQAPQAIQLNELKTETVNPFQRTITDKKELTARYFTGNCHDDWRVSSYSGLLKSKGDTERPDYDDAISDKNIDIRVNQRDANNVFTFPRGAKAGRFLHHLLENIDFTDINPEEINRLLVLYGFDAGKYTEFVQYWLLDILHTPLEVQQPDLILANIQREQRLNELEFYYPVKQFTIEGLRRLFEEQGQTFPAIFRDSVENLTFAPQQGFMKGSIDMIFQTSGKFYLIDYKSNLLGTKTDAYHHSKLAQAMESEAYYLQYIIYLVALHRYLQNRLPNYNYEQHIGGVYYLFLRGMNPSTGANYGIFRDKPSADFINQLSAYLA</sequence>
<keyword evidence="1 15" id="KW-0540">Nuclease</keyword>
<feature type="region of interest" description="DNA-binding and helicase activity, interacts with RecC" evidence="15">
    <location>
        <begin position="1"/>
        <end position="911"/>
    </location>
</feature>
<feature type="active site" description="For nuclease activity" evidence="15">
    <location>
        <position position="1146"/>
    </location>
</feature>
<evidence type="ECO:0000256" key="2">
    <source>
        <dbReference type="ARBA" id="ARBA00022723"/>
    </source>
</evidence>
<feature type="binding site" evidence="16">
    <location>
        <begin position="23"/>
        <end position="30"/>
    </location>
    <ligand>
        <name>ATP</name>
        <dbReference type="ChEBI" id="CHEBI:30616"/>
    </ligand>
</feature>
<dbReference type="HAMAP" id="MF_01485">
    <property type="entry name" value="RecB"/>
    <property type="match status" value="1"/>
</dbReference>
<evidence type="ECO:0000256" key="11">
    <source>
        <dbReference type="ARBA" id="ARBA00023204"/>
    </source>
</evidence>
<dbReference type="Pfam" id="PF13361">
    <property type="entry name" value="UvrD_C"/>
    <property type="match status" value="1"/>
</dbReference>
<evidence type="ECO:0000256" key="4">
    <source>
        <dbReference type="ARBA" id="ARBA00022763"/>
    </source>
</evidence>
<evidence type="ECO:0000256" key="9">
    <source>
        <dbReference type="ARBA" id="ARBA00022842"/>
    </source>
</evidence>
<evidence type="ECO:0000313" key="21">
    <source>
        <dbReference type="EMBL" id="EIJ41574.1"/>
    </source>
</evidence>
<dbReference type="InterPro" id="IPR027417">
    <property type="entry name" value="P-loop_NTPase"/>
</dbReference>
<keyword evidence="4 15" id="KW-0227">DNA damage</keyword>
<feature type="binding site" evidence="15">
    <location>
        <position position="1133"/>
    </location>
    <ligand>
        <name>Mg(2+)</name>
        <dbReference type="ChEBI" id="CHEBI:18420"/>
    </ligand>
</feature>
<dbReference type="InterPro" id="IPR011604">
    <property type="entry name" value="PDDEXK-like_dom_sf"/>
</dbReference>
<dbReference type="EMBL" id="JH600070">
    <property type="protein sequence ID" value="EIJ41574.1"/>
    <property type="molecule type" value="Genomic_DNA"/>
</dbReference>
<dbReference type="Gene3D" id="3.90.320.10">
    <property type="match status" value="1"/>
</dbReference>
<keyword evidence="10 15" id="KW-0238">DNA-binding</keyword>
<keyword evidence="8 15" id="KW-0067">ATP-binding</keyword>
<keyword evidence="11 15" id="KW-0234">DNA repair</keyword>
<evidence type="ECO:0000259" key="20">
    <source>
        <dbReference type="PROSITE" id="PS51217"/>
    </source>
</evidence>
<evidence type="ECO:0000259" key="19">
    <source>
        <dbReference type="PROSITE" id="PS51198"/>
    </source>
</evidence>
<dbReference type="RefSeq" id="WP_002683614.1">
    <property type="nucleotide sequence ID" value="NZ_JH600070.1"/>
</dbReference>
<dbReference type="Gene3D" id="3.40.50.300">
    <property type="entry name" value="P-loop containing nucleotide triphosphate hydrolases"/>
    <property type="match status" value="2"/>
</dbReference>
<reference evidence="21 22" key="1">
    <citation type="submission" date="2011-11" db="EMBL/GenBank/DDBJ databases">
        <title>Improved High-Quality Draft sequence of Beggiatoa alba B18lD.</title>
        <authorList>
            <consortium name="US DOE Joint Genome Institute"/>
            <person name="Lucas S."/>
            <person name="Han J."/>
            <person name="Lapidus A."/>
            <person name="Cheng J.-F."/>
            <person name="Goodwin L."/>
            <person name="Pitluck S."/>
            <person name="Peters L."/>
            <person name="Mikhailova N."/>
            <person name="Held B."/>
            <person name="Detter J.C."/>
            <person name="Han C."/>
            <person name="Tapia R."/>
            <person name="Land M."/>
            <person name="Hauser L."/>
            <person name="Kyrpides N."/>
            <person name="Ivanova N."/>
            <person name="Pagani I."/>
            <person name="Samuel K."/>
            <person name="Teske A."/>
            <person name="Mueller J."/>
            <person name="Woyke T."/>
        </authorList>
    </citation>
    <scope>NUCLEOTIDE SEQUENCE [LARGE SCALE GENOMIC DNA]</scope>
    <source>
        <strain evidence="21 22">B18LD</strain>
    </source>
</reference>